<keyword evidence="3" id="KW-0808">Transferase</keyword>
<comment type="catalytic activity">
    <reaction evidence="1">
        <text>inosine + phosphate = alpha-D-ribose 1-phosphate + hypoxanthine</text>
        <dbReference type="Rhea" id="RHEA:27646"/>
        <dbReference type="ChEBI" id="CHEBI:17368"/>
        <dbReference type="ChEBI" id="CHEBI:17596"/>
        <dbReference type="ChEBI" id="CHEBI:43474"/>
        <dbReference type="ChEBI" id="CHEBI:57720"/>
        <dbReference type="EC" id="2.4.2.1"/>
    </reaction>
    <physiologicalReaction direction="left-to-right" evidence="1">
        <dbReference type="Rhea" id="RHEA:27647"/>
    </physiologicalReaction>
</comment>
<proteinExistence type="inferred from homology"/>
<dbReference type="InterPro" id="IPR011324">
    <property type="entry name" value="Cytotoxic_necrot_fac-like_cat"/>
</dbReference>
<comment type="caution">
    <text evidence="11">The sequence shown here is derived from an EMBL/GenBank/DDBJ whole genome shotgun (WGS) entry which is preliminary data.</text>
</comment>
<evidence type="ECO:0000256" key="5">
    <source>
        <dbReference type="ARBA" id="ARBA00022801"/>
    </source>
</evidence>
<dbReference type="Gene3D" id="3.60.140.10">
    <property type="entry name" value="CNF1/YfiH-like putative cysteine hydrolases"/>
    <property type="match status" value="1"/>
</dbReference>
<dbReference type="SUPFAM" id="SSF64438">
    <property type="entry name" value="CNF1/YfiH-like putative cysteine hydrolases"/>
    <property type="match status" value="1"/>
</dbReference>
<dbReference type="RefSeq" id="WP_182531426.1">
    <property type="nucleotide sequence ID" value="NZ_JACGXL010000004.1"/>
</dbReference>
<evidence type="ECO:0000256" key="2">
    <source>
        <dbReference type="ARBA" id="ARBA00007353"/>
    </source>
</evidence>
<dbReference type="GO" id="GO:0017061">
    <property type="term" value="F:S-methyl-5-thioadenosine phosphorylase activity"/>
    <property type="evidence" value="ECO:0007669"/>
    <property type="project" value="UniProtKB-EC"/>
</dbReference>
<protein>
    <recommendedName>
        <fullName evidence="10">Purine nucleoside phosphorylase</fullName>
    </recommendedName>
</protein>
<accession>A0A839EX65</accession>
<comment type="catalytic activity">
    <reaction evidence="8">
        <text>adenosine + phosphate = alpha-D-ribose 1-phosphate + adenine</text>
        <dbReference type="Rhea" id="RHEA:27642"/>
        <dbReference type="ChEBI" id="CHEBI:16335"/>
        <dbReference type="ChEBI" id="CHEBI:16708"/>
        <dbReference type="ChEBI" id="CHEBI:43474"/>
        <dbReference type="ChEBI" id="CHEBI:57720"/>
        <dbReference type="EC" id="2.4.2.1"/>
    </reaction>
    <physiologicalReaction direction="left-to-right" evidence="8">
        <dbReference type="Rhea" id="RHEA:27643"/>
    </physiologicalReaction>
</comment>
<keyword evidence="12" id="KW-1185">Reference proteome</keyword>
<dbReference type="Pfam" id="PF02578">
    <property type="entry name" value="Cu-oxidase_4"/>
    <property type="match status" value="1"/>
</dbReference>
<evidence type="ECO:0000256" key="6">
    <source>
        <dbReference type="ARBA" id="ARBA00022833"/>
    </source>
</evidence>
<dbReference type="PANTHER" id="PTHR30616">
    <property type="entry name" value="UNCHARACTERIZED PROTEIN YFIH"/>
    <property type="match status" value="1"/>
</dbReference>
<dbReference type="CDD" id="cd16833">
    <property type="entry name" value="YfiH"/>
    <property type="match status" value="1"/>
</dbReference>
<dbReference type="PANTHER" id="PTHR30616:SF2">
    <property type="entry name" value="PURINE NUCLEOSIDE PHOSPHORYLASE LACC1"/>
    <property type="match status" value="1"/>
</dbReference>
<dbReference type="EMBL" id="JACGXL010000004">
    <property type="protein sequence ID" value="MBA8888365.1"/>
    <property type="molecule type" value="Genomic_DNA"/>
</dbReference>
<keyword evidence="4" id="KW-0479">Metal-binding</keyword>
<keyword evidence="6" id="KW-0862">Zinc</keyword>
<dbReference type="GO" id="GO:0016787">
    <property type="term" value="F:hydrolase activity"/>
    <property type="evidence" value="ECO:0007669"/>
    <property type="project" value="UniProtKB-KW"/>
</dbReference>
<evidence type="ECO:0000256" key="3">
    <source>
        <dbReference type="ARBA" id="ARBA00022679"/>
    </source>
</evidence>
<dbReference type="Proteomes" id="UP000550401">
    <property type="component" value="Unassembled WGS sequence"/>
</dbReference>
<dbReference type="GO" id="GO:0005507">
    <property type="term" value="F:copper ion binding"/>
    <property type="evidence" value="ECO:0007669"/>
    <property type="project" value="TreeGrafter"/>
</dbReference>
<evidence type="ECO:0000256" key="7">
    <source>
        <dbReference type="ARBA" id="ARBA00047989"/>
    </source>
</evidence>
<evidence type="ECO:0000256" key="4">
    <source>
        <dbReference type="ARBA" id="ARBA00022723"/>
    </source>
</evidence>
<evidence type="ECO:0000256" key="8">
    <source>
        <dbReference type="ARBA" id="ARBA00048968"/>
    </source>
</evidence>
<organism evidence="11 12">
    <name type="scientific">Dokdonella fugitiva</name>
    <dbReference type="NCBI Taxonomy" id="328517"/>
    <lineage>
        <taxon>Bacteria</taxon>
        <taxon>Pseudomonadati</taxon>
        <taxon>Pseudomonadota</taxon>
        <taxon>Gammaproteobacteria</taxon>
        <taxon>Lysobacterales</taxon>
        <taxon>Rhodanobacteraceae</taxon>
        <taxon>Dokdonella</taxon>
    </lineage>
</organism>
<evidence type="ECO:0000256" key="1">
    <source>
        <dbReference type="ARBA" id="ARBA00000553"/>
    </source>
</evidence>
<gene>
    <name evidence="11" type="ORF">FHW12_002598</name>
</gene>
<name>A0A839EX65_9GAMM</name>
<dbReference type="AlphaFoldDB" id="A0A839EX65"/>
<evidence type="ECO:0000256" key="10">
    <source>
        <dbReference type="RuleBase" id="RU361274"/>
    </source>
</evidence>
<evidence type="ECO:0000256" key="9">
    <source>
        <dbReference type="ARBA" id="ARBA00049893"/>
    </source>
</evidence>
<comment type="catalytic activity">
    <reaction evidence="9">
        <text>S-methyl-5'-thioadenosine + phosphate = 5-(methylsulfanyl)-alpha-D-ribose 1-phosphate + adenine</text>
        <dbReference type="Rhea" id="RHEA:11852"/>
        <dbReference type="ChEBI" id="CHEBI:16708"/>
        <dbReference type="ChEBI" id="CHEBI:17509"/>
        <dbReference type="ChEBI" id="CHEBI:43474"/>
        <dbReference type="ChEBI" id="CHEBI:58533"/>
        <dbReference type="EC" id="2.4.2.28"/>
    </reaction>
    <physiologicalReaction direction="left-to-right" evidence="9">
        <dbReference type="Rhea" id="RHEA:11853"/>
    </physiologicalReaction>
</comment>
<evidence type="ECO:0000313" key="11">
    <source>
        <dbReference type="EMBL" id="MBA8888365.1"/>
    </source>
</evidence>
<reference evidence="11 12" key="1">
    <citation type="submission" date="2020-07" db="EMBL/GenBank/DDBJ databases">
        <title>Genomic Encyclopedia of Type Strains, Phase IV (KMG-V): Genome sequencing to study the core and pangenomes of soil and plant-associated prokaryotes.</title>
        <authorList>
            <person name="Whitman W."/>
        </authorList>
    </citation>
    <scope>NUCLEOTIDE SEQUENCE [LARGE SCALE GENOMIC DNA]</scope>
    <source>
        <strain evidence="11 12">RH2WT43</strain>
    </source>
</reference>
<dbReference type="InterPro" id="IPR038371">
    <property type="entry name" value="Cu_polyphenol_OxRdtase_sf"/>
</dbReference>
<dbReference type="InterPro" id="IPR003730">
    <property type="entry name" value="Cu_polyphenol_OxRdtase"/>
</dbReference>
<sequence length="248" mass="26094">MPAPPAAGRVIVPDWPAPANVRASVTTRWLPGRSQPPFEQCNLGGHSGDEPDAVAANRAALPELLDLPSAPAWLRQVHGTAVLDADAPGRDRDADAAITRKAGIVLAILTADCLPVLFCSADGDAIAAAHAGWRGLAAGVLESTLASLHAERVHAWIGPAIGARSYEVGAEVREAFVATDSGADACFAPTRPGHWLCDLAALARRRLARAGVHGVHGGGFDTFADARFYSYRRDRDTGRFASLVWMTP</sequence>
<evidence type="ECO:0000313" key="12">
    <source>
        <dbReference type="Proteomes" id="UP000550401"/>
    </source>
</evidence>
<comment type="catalytic activity">
    <reaction evidence="7">
        <text>adenosine + H2O + H(+) = inosine + NH4(+)</text>
        <dbReference type="Rhea" id="RHEA:24408"/>
        <dbReference type="ChEBI" id="CHEBI:15377"/>
        <dbReference type="ChEBI" id="CHEBI:15378"/>
        <dbReference type="ChEBI" id="CHEBI:16335"/>
        <dbReference type="ChEBI" id="CHEBI:17596"/>
        <dbReference type="ChEBI" id="CHEBI:28938"/>
        <dbReference type="EC" id="3.5.4.4"/>
    </reaction>
    <physiologicalReaction direction="left-to-right" evidence="7">
        <dbReference type="Rhea" id="RHEA:24409"/>
    </physiologicalReaction>
</comment>
<comment type="similarity">
    <text evidence="2 10">Belongs to the purine nucleoside phosphorylase YfiH/LACC1 family.</text>
</comment>
<keyword evidence="5" id="KW-0378">Hydrolase</keyword>
<dbReference type="NCBIfam" id="TIGR00726">
    <property type="entry name" value="peptidoglycan editing factor PgeF"/>
    <property type="match status" value="1"/>
</dbReference>